<dbReference type="RefSeq" id="WP_289164024.1">
    <property type="nucleotide sequence ID" value="NZ_JASZZN010000008.1"/>
</dbReference>
<feature type="region of interest" description="Disordered" evidence="6">
    <location>
        <begin position="1"/>
        <end position="20"/>
    </location>
</feature>
<gene>
    <name evidence="8" type="ORF">QTN89_13165</name>
</gene>
<sequence length="438" mass="46570">MTSKFSSPNEISETGRDGRSKEKSRLAKQFISTVGVAFLIVVLQMGQGILLARTLGPVGRGEYATAMFFVQLLLYVGLFGGLEVICRHAAEDKIDASRLRRAALKLGLVTGSVTTVLAILLNSVALPAEKQFLIPLACLCSLSLIGQQVVLIMTGVDRGQGKFGAYNVRRVIAAATFPVLLLITELAIGVSLLRACGLFVVASTLSMLTCLYGLRTPLGGPSEPKVASLLRESRPYAYSTFATDLFERLDLLLILWIAGLRDQGYYAAMVPVVYPLTVIPNTMGLFLFNAGADTTKRLKATDVNRILGSSLAVQAASTIVFMLLIATVIGWLYGEAFLPAIHFAYWLAPVAAIKGILQGLDSYVKGRGKPLAAIRCRVTAMVLMVVVAITLEPSLGAISVAIAALAGQVISFVWLSAIVYADVASIGEPPGSTGSDLP</sequence>
<dbReference type="PANTHER" id="PTHR30250">
    <property type="entry name" value="PST FAMILY PREDICTED COLANIC ACID TRANSPORTER"/>
    <property type="match status" value="1"/>
</dbReference>
<evidence type="ECO:0000313" key="8">
    <source>
        <dbReference type="EMBL" id="MDM4016387.1"/>
    </source>
</evidence>
<keyword evidence="2" id="KW-1003">Cell membrane</keyword>
<evidence type="ECO:0000256" key="7">
    <source>
        <dbReference type="SAM" id="Phobius"/>
    </source>
</evidence>
<feature type="transmembrane region" description="Helical" evidence="7">
    <location>
        <begin position="372"/>
        <end position="391"/>
    </location>
</feature>
<keyword evidence="4 7" id="KW-1133">Transmembrane helix</keyword>
<dbReference type="PANTHER" id="PTHR30250:SF11">
    <property type="entry name" value="O-ANTIGEN TRANSPORTER-RELATED"/>
    <property type="match status" value="1"/>
</dbReference>
<evidence type="ECO:0000256" key="1">
    <source>
        <dbReference type="ARBA" id="ARBA00004651"/>
    </source>
</evidence>
<feature type="transmembrane region" description="Helical" evidence="7">
    <location>
        <begin position="265"/>
        <end position="290"/>
    </location>
</feature>
<dbReference type="InterPro" id="IPR002797">
    <property type="entry name" value="Polysacc_synth"/>
</dbReference>
<evidence type="ECO:0000256" key="2">
    <source>
        <dbReference type="ARBA" id="ARBA00022475"/>
    </source>
</evidence>
<evidence type="ECO:0000256" key="3">
    <source>
        <dbReference type="ARBA" id="ARBA00022692"/>
    </source>
</evidence>
<dbReference type="Proteomes" id="UP001239462">
    <property type="component" value="Unassembled WGS sequence"/>
</dbReference>
<feature type="transmembrane region" description="Helical" evidence="7">
    <location>
        <begin position="106"/>
        <end position="126"/>
    </location>
</feature>
<proteinExistence type="predicted"/>
<evidence type="ECO:0000313" key="9">
    <source>
        <dbReference type="Proteomes" id="UP001239462"/>
    </source>
</evidence>
<comment type="caution">
    <text evidence="8">The sequence shown here is derived from an EMBL/GenBank/DDBJ whole genome shotgun (WGS) entry which is preliminary data.</text>
</comment>
<dbReference type="Pfam" id="PF01943">
    <property type="entry name" value="Polysacc_synt"/>
    <property type="match status" value="1"/>
</dbReference>
<feature type="transmembrane region" description="Helical" evidence="7">
    <location>
        <begin position="30"/>
        <end position="51"/>
    </location>
</feature>
<feature type="compositionally biased region" description="Polar residues" evidence="6">
    <location>
        <begin position="1"/>
        <end position="12"/>
    </location>
</feature>
<keyword evidence="5 7" id="KW-0472">Membrane</keyword>
<name>A0ABT7PIS3_9BACT</name>
<dbReference type="InterPro" id="IPR050833">
    <property type="entry name" value="Poly_Biosynth_Transport"/>
</dbReference>
<evidence type="ECO:0000256" key="5">
    <source>
        <dbReference type="ARBA" id="ARBA00023136"/>
    </source>
</evidence>
<feature type="transmembrane region" description="Helical" evidence="7">
    <location>
        <begin position="311"/>
        <end position="334"/>
    </location>
</feature>
<keyword evidence="9" id="KW-1185">Reference proteome</keyword>
<feature type="transmembrane region" description="Helical" evidence="7">
    <location>
        <begin position="63"/>
        <end position="85"/>
    </location>
</feature>
<protein>
    <submittedName>
        <fullName evidence="8">Oligosaccharide flippase family protein</fullName>
    </submittedName>
</protein>
<comment type="subcellular location">
    <subcellularLocation>
        <location evidence="1">Cell membrane</location>
        <topology evidence="1">Multi-pass membrane protein</topology>
    </subcellularLocation>
</comment>
<reference evidence="8 9" key="1">
    <citation type="submission" date="2023-06" db="EMBL/GenBank/DDBJ databases">
        <title>Roseiconus lacunae JC819 isolated from Gulf of Mannar region, Tamil Nadu.</title>
        <authorList>
            <person name="Pk S."/>
            <person name="Ch S."/>
            <person name="Ch V.R."/>
        </authorList>
    </citation>
    <scope>NUCLEOTIDE SEQUENCE [LARGE SCALE GENOMIC DNA]</scope>
    <source>
        <strain evidence="8 9">JC819</strain>
    </source>
</reference>
<dbReference type="EMBL" id="JASZZN010000008">
    <property type="protein sequence ID" value="MDM4016387.1"/>
    <property type="molecule type" value="Genomic_DNA"/>
</dbReference>
<keyword evidence="3 7" id="KW-0812">Transmembrane</keyword>
<feature type="transmembrane region" description="Helical" evidence="7">
    <location>
        <begin position="132"/>
        <end position="156"/>
    </location>
</feature>
<feature type="transmembrane region" description="Helical" evidence="7">
    <location>
        <begin position="168"/>
        <end position="186"/>
    </location>
</feature>
<feature type="transmembrane region" description="Helical" evidence="7">
    <location>
        <begin position="340"/>
        <end position="360"/>
    </location>
</feature>
<feature type="transmembrane region" description="Helical" evidence="7">
    <location>
        <begin position="397"/>
        <end position="421"/>
    </location>
</feature>
<evidence type="ECO:0000256" key="4">
    <source>
        <dbReference type="ARBA" id="ARBA00022989"/>
    </source>
</evidence>
<accession>A0ABT7PIS3</accession>
<organism evidence="8 9">
    <name type="scientific">Roseiconus lacunae</name>
    <dbReference type="NCBI Taxonomy" id="2605694"/>
    <lineage>
        <taxon>Bacteria</taxon>
        <taxon>Pseudomonadati</taxon>
        <taxon>Planctomycetota</taxon>
        <taxon>Planctomycetia</taxon>
        <taxon>Pirellulales</taxon>
        <taxon>Pirellulaceae</taxon>
        <taxon>Roseiconus</taxon>
    </lineage>
</organism>
<evidence type="ECO:0000256" key="6">
    <source>
        <dbReference type="SAM" id="MobiDB-lite"/>
    </source>
</evidence>